<protein>
    <submittedName>
        <fullName evidence="2">Uncharacterized protein</fullName>
    </submittedName>
</protein>
<dbReference type="AlphaFoldDB" id="A0A1R4HZU3"/>
<accession>A0A1R4HZU3</accession>
<comment type="caution">
    <text evidence="2">The sequence shown here is derived from an EMBL/GenBank/DDBJ whole genome shotgun (WGS) entry which is preliminary data.</text>
</comment>
<organism evidence="2 3">
    <name type="scientific">Halomonas citrativorans</name>
    <dbReference type="NCBI Taxonomy" id="2742612"/>
    <lineage>
        <taxon>Bacteria</taxon>
        <taxon>Pseudomonadati</taxon>
        <taxon>Pseudomonadota</taxon>
        <taxon>Gammaproteobacteria</taxon>
        <taxon>Oceanospirillales</taxon>
        <taxon>Halomonadaceae</taxon>
        <taxon>Halomonas</taxon>
    </lineage>
</organism>
<feature type="region of interest" description="Disordered" evidence="1">
    <location>
        <begin position="1"/>
        <end position="43"/>
    </location>
</feature>
<proteinExistence type="predicted"/>
<evidence type="ECO:0000256" key="1">
    <source>
        <dbReference type="SAM" id="MobiDB-lite"/>
    </source>
</evidence>
<dbReference type="EMBL" id="FUKM01000033">
    <property type="protein sequence ID" value="SJN12864.1"/>
    <property type="molecule type" value="Genomic_DNA"/>
</dbReference>
<reference evidence="2 3" key="1">
    <citation type="submission" date="2017-02" db="EMBL/GenBank/DDBJ databases">
        <authorList>
            <person name="Dridi B."/>
        </authorList>
    </citation>
    <scope>NUCLEOTIDE SEQUENCE [LARGE SCALE GENOMIC DNA]</scope>
    <source>
        <strain evidence="2 3">JB380</strain>
    </source>
</reference>
<dbReference type="Proteomes" id="UP000196331">
    <property type="component" value="Unassembled WGS sequence"/>
</dbReference>
<evidence type="ECO:0000313" key="2">
    <source>
        <dbReference type="EMBL" id="SJN12864.1"/>
    </source>
</evidence>
<feature type="compositionally biased region" description="Polar residues" evidence="1">
    <location>
        <begin position="25"/>
        <end position="34"/>
    </location>
</feature>
<gene>
    <name evidence="2" type="ORF">CZ787_09055</name>
</gene>
<evidence type="ECO:0000313" key="3">
    <source>
        <dbReference type="Proteomes" id="UP000196331"/>
    </source>
</evidence>
<sequence length="43" mass="4905">MSAASYGLPNRHHFKGLLHDRYRNEASNGYTKQTGTDRPETVQ</sequence>
<name>A0A1R4HZU3_9GAMM</name>